<dbReference type="OrthoDB" id="6933556at2"/>
<feature type="region of interest" description="Disordered" evidence="1">
    <location>
        <begin position="358"/>
        <end position="379"/>
    </location>
</feature>
<accession>A0A2S3VMQ0</accession>
<dbReference type="Proteomes" id="UP000237440">
    <property type="component" value="Unassembled WGS sequence"/>
</dbReference>
<evidence type="ECO:0000256" key="1">
    <source>
        <dbReference type="SAM" id="MobiDB-lite"/>
    </source>
</evidence>
<dbReference type="CDD" id="cd09117">
    <property type="entry name" value="PLDc_Bfil_DEXD_like"/>
    <property type="match status" value="1"/>
</dbReference>
<protein>
    <submittedName>
        <fullName evidence="2">Uncharacterized protein</fullName>
    </submittedName>
</protein>
<dbReference type="Gene3D" id="3.30.870.10">
    <property type="entry name" value="Endonuclease Chain A"/>
    <property type="match status" value="1"/>
</dbReference>
<evidence type="ECO:0000313" key="3">
    <source>
        <dbReference type="Proteomes" id="UP000237440"/>
    </source>
</evidence>
<gene>
    <name evidence="2" type="ORF">B0D71_18515</name>
</gene>
<name>A0A2S3VMQ0_9PSED</name>
<proteinExistence type="predicted"/>
<keyword evidence="3" id="KW-1185">Reference proteome</keyword>
<dbReference type="EMBL" id="MUJK01000005">
    <property type="protein sequence ID" value="POF41224.1"/>
    <property type="molecule type" value="Genomic_DNA"/>
</dbReference>
<reference evidence="3" key="1">
    <citation type="submission" date="2017-02" db="EMBL/GenBank/DDBJ databases">
        <authorList>
            <person name="Furmanczyk E.M."/>
        </authorList>
    </citation>
    <scope>NUCLEOTIDE SEQUENCE [LARGE SCALE GENOMIC DNA]</scope>
    <source>
        <strain evidence="3">AP3_22</strain>
    </source>
</reference>
<organism evidence="2 3">
    <name type="scientific">Pseudomonas laurylsulfativorans</name>
    <dbReference type="NCBI Taxonomy" id="1943631"/>
    <lineage>
        <taxon>Bacteria</taxon>
        <taxon>Pseudomonadati</taxon>
        <taxon>Pseudomonadota</taxon>
        <taxon>Gammaproteobacteria</taxon>
        <taxon>Pseudomonadales</taxon>
        <taxon>Pseudomonadaceae</taxon>
        <taxon>Pseudomonas</taxon>
    </lineage>
</organism>
<evidence type="ECO:0000313" key="2">
    <source>
        <dbReference type="EMBL" id="POF41224.1"/>
    </source>
</evidence>
<comment type="caution">
    <text evidence="2">The sequence shown here is derived from an EMBL/GenBank/DDBJ whole genome shotgun (WGS) entry which is preliminary data.</text>
</comment>
<dbReference type="AlphaFoldDB" id="A0A2S3VMQ0"/>
<sequence>MLTTFIKGLDVDSTFITPENYKTRLRQLVSDEDSLDVAVAFWGHSAQKLIHPDESKPIRIICNLRTGSTNPQVIEHFLELSARLDRNVQVRQCDRLHAKVILGANQAVIGSANISANGLGLEDEDSAHWLEAGMHIRERTELGAMQSWFDALWDSVHVRAIDDSDIAAAYLAWRRNRKPMLEVNSGREDYFSLADFTASSLRWEKVYALIYRHKNTPEARSKLKAIESEVGNDKGDVKTGIKLWGYENWPDFPTDVEAEYVDIRWGPMKGVSVFGPCRLLGQQASIQYANSFVGTLDIANPVQTLLGTPFGTKAKRAMEMQLKTCMQEIWDTTGDGDDVRVVHLAELAEILEKAAGRAEASDDVEEPGPVVHPSDLTVGQRDSKLPVGGTFNGQDAVGVLESLSKYVVLHEKDKKNKFWSYKIRTRRGIEFAFDPKTKRGLYVRVERELPNLPGIVDIKHILADSKSTALNRVFSGGHHRAVYSATIETESALRAFVDYYFTL</sequence>